<gene>
    <name evidence="2" type="ORF">OH818_24500</name>
</gene>
<evidence type="ECO:0000313" key="3">
    <source>
        <dbReference type="Proteomes" id="UP001164020"/>
    </source>
</evidence>
<dbReference type="EMBL" id="CP114029">
    <property type="protein sequence ID" value="WAP68438.1"/>
    <property type="molecule type" value="Genomic_DNA"/>
</dbReference>
<evidence type="ECO:0000256" key="1">
    <source>
        <dbReference type="SAM" id="Phobius"/>
    </source>
</evidence>
<feature type="transmembrane region" description="Helical" evidence="1">
    <location>
        <begin position="6"/>
        <end position="25"/>
    </location>
</feature>
<dbReference type="RefSeq" id="WP_187391787.1">
    <property type="nucleotide sequence ID" value="NZ_CP114029.1"/>
</dbReference>
<keyword evidence="1" id="KW-0812">Transmembrane</keyword>
<accession>A0ABY7BYF8</accession>
<reference evidence="2" key="1">
    <citation type="submission" date="2022-12" db="EMBL/GenBank/DDBJ databases">
        <title>Jiella pelagia sp. nov., isolated from phosphonate enriched culture of Northwest Pacific surface seawater.</title>
        <authorList>
            <person name="Shin D.Y."/>
            <person name="Hwang C.Y."/>
        </authorList>
    </citation>
    <scope>NUCLEOTIDE SEQUENCE</scope>
    <source>
        <strain evidence="2">HL-NP1</strain>
    </source>
</reference>
<dbReference type="Proteomes" id="UP001164020">
    <property type="component" value="Chromosome"/>
</dbReference>
<keyword evidence="1" id="KW-1133">Transmembrane helix</keyword>
<feature type="transmembrane region" description="Helical" evidence="1">
    <location>
        <begin position="37"/>
        <end position="56"/>
    </location>
</feature>
<feature type="transmembrane region" description="Helical" evidence="1">
    <location>
        <begin position="62"/>
        <end position="81"/>
    </location>
</feature>
<proteinExistence type="predicted"/>
<feature type="transmembrane region" description="Helical" evidence="1">
    <location>
        <begin position="223"/>
        <end position="242"/>
    </location>
</feature>
<organism evidence="2 3">
    <name type="scientific">Jiella pelagia</name>
    <dbReference type="NCBI Taxonomy" id="2986949"/>
    <lineage>
        <taxon>Bacteria</taxon>
        <taxon>Pseudomonadati</taxon>
        <taxon>Pseudomonadota</taxon>
        <taxon>Alphaproteobacteria</taxon>
        <taxon>Hyphomicrobiales</taxon>
        <taxon>Aurantimonadaceae</taxon>
        <taxon>Jiella</taxon>
    </lineage>
</organism>
<keyword evidence="3" id="KW-1185">Reference proteome</keyword>
<sequence length="302" mass="31659">MSSFWQVFLLALLPGAGNFAGGLVAEFWKPSSRLLNWALHAASGIVIAIVAVELIPEAVDVLAGWWLAAAFAAGGVSYVMIEALVEGLQKKGNRGSRTGMWMIYVAVAVDLTSDGMMLGTGSAVSSSLALVLAFGQVLADVPEGYAAMANFRDKGVPRRRRLLLSASFILFCVGSALVAFFVLRGAGESVKMAALVFVAGLLTVAAVEDMLEEAHEAREDDRGSVLAFVGGFTLFTLVSAGLETVTGGDARASGSIDARVSANQNPRTTPNAAALAEGDENRRPSLLTFQRVEAPLVHNEVA</sequence>
<feature type="transmembrane region" description="Helical" evidence="1">
    <location>
        <begin position="162"/>
        <end position="186"/>
    </location>
</feature>
<keyword evidence="1" id="KW-0472">Membrane</keyword>
<evidence type="ECO:0000313" key="2">
    <source>
        <dbReference type="EMBL" id="WAP68438.1"/>
    </source>
</evidence>
<name>A0ABY7BYF8_9HYPH</name>
<feature type="transmembrane region" description="Helical" evidence="1">
    <location>
        <begin position="192"/>
        <end position="211"/>
    </location>
</feature>
<protein>
    <submittedName>
        <fullName evidence="2">Peptidoglycan-binding protein</fullName>
    </submittedName>
</protein>